<organism evidence="2 3">
    <name type="scientific">Albula goreensis</name>
    <dbReference type="NCBI Taxonomy" id="1534307"/>
    <lineage>
        <taxon>Eukaryota</taxon>
        <taxon>Metazoa</taxon>
        <taxon>Chordata</taxon>
        <taxon>Craniata</taxon>
        <taxon>Vertebrata</taxon>
        <taxon>Euteleostomi</taxon>
        <taxon>Actinopterygii</taxon>
        <taxon>Neopterygii</taxon>
        <taxon>Teleostei</taxon>
        <taxon>Albuliformes</taxon>
        <taxon>Albulidae</taxon>
        <taxon>Albula</taxon>
    </lineage>
</organism>
<keyword evidence="3" id="KW-1185">Reference proteome</keyword>
<dbReference type="AlphaFoldDB" id="A0A8T3CEU4"/>
<dbReference type="EMBL" id="JAERUA010000025">
    <property type="protein sequence ID" value="KAI1882407.1"/>
    <property type="molecule type" value="Genomic_DNA"/>
</dbReference>
<evidence type="ECO:0000313" key="3">
    <source>
        <dbReference type="Proteomes" id="UP000829720"/>
    </source>
</evidence>
<feature type="region of interest" description="Disordered" evidence="1">
    <location>
        <begin position="1"/>
        <end position="26"/>
    </location>
</feature>
<reference evidence="2" key="1">
    <citation type="submission" date="2021-01" db="EMBL/GenBank/DDBJ databases">
        <authorList>
            <person name="Zahm M."/>
            <person name="Roques C."/>
            <person name="Cabau C."/>
            <person name="Klopp C."/>
            <person name="Donnadieu C."/>
            <person name="Jouanno E."/>
            <person name="Lampietro C."/>
            <person name="Louis A."/>
            <person name="Herpin A."/>
            <person name="Echchiki A."/>
            <person name="Berthelot C."/>
            <person name="Parey E."/>
            <person name="Roest-Crollius H."/>
            <person name="Braasch I."/>
            <person name="Postlethwait J."/>
            <person name="Bobe J."/>
            <person name="Montfort J."/>
            <person name="Bouchez O."/>
            <person name="Begum T."/>
            <person name="Mejri S."/>
            <person name="Adams A."/>
            <person name="Chen W.-J."/>
            <person name="Guiguen Y."/>
        </authorList>
    </citation>
    <scope>NUCLEOTIDE SEQUENCE</scope>
    <source>
        <tissue evidence="2">Blood</tissue>
    </source>
</reference>
<name>A0A8T3CEU4_9TELE</name>
<gene>
    <name evidence="2" type="ORF">AGOR_G00250370</name>
</gene>
<accession>A0A8T3CEU4</accession>
<proteinExistence type="predicted"/>
<dbReference type="Proteomes" id="UP000829720">
    <property type="component" value="Unassembled WGS sequence"/>
</dbReference>
<feature type="compositionally biased region" description="Low complexity" evidence="1">
    <location>
        <begin position="72"/>
        <end position="84"/>
    </location>
</feature>
<evidence type="ECO:0000256" key="1">
    <source>
        <dbReference type="SAM" id="MobiDB-lite"/>
    </source>
</evidence>
<evidence type="ECO:0000313" key="2">
    <source>
        <dbReference type="EMBL" id="KAI1882407.1"/>
    </source>
</evidence>
<protein>
    <submittedName>
        <fullName evidence="2">Uncharacterized protein</fullName>
    </submittedName>
</protein>
<comment type="caution">
    <text evidence="2">The sequence shown here is derived from an EMBL/GenBank/DDBJ whole genome shotgun (WGS) entry which is preliminary data.</text>
</comment>
<feature type="region of interest" description="Disordered" evidence="1">
    <location>
        <begin position="69"/>
        <end position="115"/>
    </location>
</feature>
<feature type="compositionally biased region" description="Basic and acidic residues" evidence="1">
    <location>
        <begin position="105"/>
        <end position="115"/>
    </location>
</feature>
<sequence length="115" mass="13169">MAPPSEPRPRSLYDLNQNEEHQHLSRTVSDSMWAGLLDQNHLGPSEAEEPLPRSVTDLIRERMQMQVQIWSQNQNQNQNHAAASEGEEPSPSEKNQHTLWSPRCGPEDLYSKLTQ</sequence>
<dbReference type="OrthoDB" id="10685032at2759"/>